<feature type="compositionally biased region" description="Basic and acidic residues" evidence="1">
    <location>
        <begin position="16"/>
        <end position="26"/>
    </location>
</feature>
<evidence type="ECO:0008006" key="4">
    <source>
        <dbReference type="Google" id="ProtNLM"/>
    </source>
</evidence>
<evidence type="ECO:0000256" key="1">
    <source>
        <dbReference type="SAM" id="MobiDB-lite"/>
    </source>
</evidence>
<feature type="compositionally biased region" description="Polar residues" evidence="1">
    <location>
        <begin position="1"/>
        <end position="12"/>
    </location>
</feature>
<reference evidence="2" key="1">
    <citation type="submission" date="2021-03" db="EMBL/GenBank/DDBJ databases">
        <title>Revisited historic fungal species revealed as producer of novel bioactive compounds through whole genome sequencing and comparative genomics.</title>
        <authorList>
            <person name="Vignolle G.A."/>
            <person name="Hochenegger N."/>
            <person name="Mach R.L."/>
            <person name="Mach-Aigner A.R."/>
            <person name="Javad Rahimi M."/>
            <person name="Salim K.A."/>
            <person name="Chan C.M."/>
            <person name="Lim L.B.L."/>
            <person name="Cai F."/>
            <person name="Druzhinina I.S."/>
            <person name="U'Ren J.M."/>
            <person name="Derntl C."/>
        </authorList>
    </citation>
    <scope>NUCLEOTIDE SEQUENCE</scope>
    <source>
        <strain evidence="2">TUCIM 5799</strain>
    </source>
</reference>
<dbReference type="AlphaFoldDB" id="A0A9P9WIN2"/>
<accession>A0A9P9WIN2</accession>
<protein>
    <recommendedName>
        <fullName evidence="4">F-box domain-containing protein</fullName>
    </recommendedName>
</protein>
<feature type="region of interest" description="Disordered" evidence="1">
    <location>
        <begin position="1"/>
        <end position="34"/>
    </location>
</feature>
<keyword evidence="3" id="KW-1185">Reference proteome</keyword>
<evidence type="ECO:0000313" key="3">
    <source>
        <dbReference type="Proteomes" id="UP000829685"/>
    </source>
</evidence>
<organism evidence="2 3">
    <name type="scientific">Neoarthrinium moseri</name>
    <dbReference type="NCBI Taxonomy" id="1658444"/>
    <lineage>
        <taxon>Eukaryota</taxon>
        <taxon>Fungi</taxon>
        <taxon>Dikarya</taxon>
        <taxon>Ascomycota</taxon>
        <taxon>Pezizomycotina</taxon>
        <taxon>Sordariomycetes</taxon>
        <taxon>Xylariomycetidae</taxon>
        <taxon>Amphisphaeriales</taxon>
        <taxon>Apiosporaceae</taxon>
        <taxon>Neoarthrinium</taxon>
    </lineage>
</organism>
<comment type="caution">
    <text evidence="2">The sequence shown here is derived from an EMBL/GenBank/DDBJ whole genome shotgun (WGS) entry which is preliminary data.</text>
</comment>
<sequence length="287" mass="31972">MQATLPGHSSTGRLDGASRVDKDRTRPLTAGAEVPEALGRQVRLDEGSALDLGAARRVSRSWHDLITRSPALQTALFLRRDDRPGLGSRPTRNPFLVDLFPSLREEDGITAPAPQDSGNLPSASKVDIFTRPNASWRRMLVQQCPAAYILGRWRTTLNPDSMHQSGELYLYEDGMRMEHIYGESAQRVEGCSYLNWGGGLFTKGRTPTPDVPSEFLQALPVSSAKHNELLDMADIVHELLPSFGCVDFEEYLTPWRCSGWEGSRNERDIDIGVKILEWSGDIDHDDL</sequence>
<name>A0A9P9WIN2_9PEZI</name>
<proteinExistence type="predicted"/>
<gene>
    <name evidence="2" type="ORF">JX265_008265</name>
</gene>
<dbReference type="EMBL" id="JAFIMR010000022">
    <property type="protein sequence ID" value="KAI1865218.1"/>
    <property type="molecule type" value="Genomic_DNA"/>
</dbReference>
<evidence type="ECO:0000313" key="2">
    <source>
        <dbReference type="EMBL" id="KAI1865218.1"/>
    </source>
</evidence>
<dbReference type="Proteomes" id="UP000829685">
    <property type="component" value="Unassembled WGS sequence"/>
</dbReference>